<keyword evidence="4" id="KW-1185">Reference proteome</keyword>
<dbReference type="GO" id="GO:0008270">
    <property type="term" value="F:zinc ion binding"/>
    <property type="evidence" value="ECO:0007669"/>
    <property type="project" value="UniProtKB-KW"/>
</dbReference>
<dbReference type="PROSITE" id="PS50966">
    <property type="entry name" value="ZF_SWIM"/>
    <property type="match status" value="1"/>
</dbReference>
<dbReference type="OrthoDB" id="1786788at2"/>
<dbReference type="Proteomes" id="UP000297597">
    <property type="component" value="Unassembled WGS sequence"/>
</dbReference>
<evidence type="ECO:0000313" key="3">
    <source>
        <dbReference type="EMBL" id="TEB09344.1"/>
    </source>
</evidence>
<name>A0A4Y7RK22_9FIRM</name>
<organism evidence="3 4">
    <name type="scientific">Pelotomaculum propionicicum</name>
    <dbReference type="NCBI Taxonomy" id="258475"/>
    <lineage>
        <taxon>Bacteria</taxon>
        <taxon>Bacillati</taxon>
        <taxon>Bacillota</taxon>
        <taxon>Clostridia</taxon>
        <taxon>Eubacteriales</taxon>
        <taxon>Desulfotomaculaceae</taxon>
        <taxon>Pelotomaculum</taxon>
    </lineage>
</organism>
<reference evidence="3 4" key="1">
    <citation type="journal article" date="2018" name="Environ. Microbiol.">
        <title>Novel energy conservation strategies and behaviour of Pelotomaculum schinkii driving syntrophic propionate catabolism.</title>
        <authorList>
            <person name="Hidalgo-Ahumada C.A.P."/>
            <person name="Nobu M.K."/>
            <person name="Narihiro T."/>
            <person name="Tamaki H."/>
            <person name="Liu W.T."/>
            <person name="Kamagata Y."/>
            <person name="Stams A.J.M."/>
            <person name="Imachi H."/>
            <person name="Sousa D.Z."/>
        </authorList>
    </citation>
    <scope>NUCLEOTIDE SEQUENCE [LARGE SCALE GENOMIC DNA]</scope>
    <source>
        <strain evidence="3 4">MGP</strain>
    </source>
</reference>
<dbReference type="AlphaFoldDB" id="A0A4Y7RK22"/>
<feature type="domain" description="SWIM-type" evidence="2">
    <location>
        <begin position="48"/>
        <end position="82"/>
    </location>
</feature>
<sequence length="102" mass="11564">MRKFLCKVDDSRLGRAVAGLLDGSIKVVDVQRGVQDVSARIKGTRDEYTVYIECKRVYCSCRDFFERSVYCKHIASVALHELGAVAKARSERRELKGLLLQL</sequence>
<dbReference type="Pfam" id="PF04434">
    <property type="entry name" value="SWIM"/>
    <property type="match status" value="1"/>
</dbReference>
<comment type="caution">
    <text evidence="3">The sequence shown here is derived from an EMBL/GenBank/DDBJ whole genome shotgun (WGS) entry which is preliminary data.</text>
</comment>
<protein>
    <recommendedName>
        <fullName evidence="2">SWIM-type domain-containing protein</fullName>
    </recommendedName>
</protein>
<dbReference type="EMBL" id="QFFZ01000051">
    <property type="protein sequence ID" value="TEB09344.1"/>
    <property type="molecule type" value="Genomic_DNA"/>
</dbReference>
<accession>A0A4Y7RK22</accession>
<dbReference type="RefSeq" id="WP_134215168.1">
    <property type="nucleotide sequence ID" value="NZ_QFFZ01000051.1"/>
</dbReference>
<dbReference type="InterPro" id="IPR007527">
    <property type="entry name" value="Znf_SWIM"/>
</dbReference>
<keyword evidence="1" id="KW-0862">Zinc</keyword>
<evidence type="ECO:0000256" key="1">
    <source>
        <dbReference type="PROSITE-ProRule" id="PRU00325"/>
    </source>
</evidence>
<gene>
    <name evidence="3" type="ORF">Pmgp_03214</name>
</gene>
<evidence type="ECO:0000313" key="4">
    <source>
        <dbReference type="Proteomes" id="UP000297597"/>
    </source>
</evidence>
<keyword evidence="1" id="KW-0863">Zinc-finger</keyword>
<keyword evidence="1" id="KW-0479">Metal-binding</keyword>
<evidence type="ECO:0000259" key="2">
    <source>
        <dbReference type="PROSITE" id="PS50966"/>
    </source>
</evidence>
<proteinExistence type="predicted"/>